<dbReference type="EMBL" id="JAHQIW010007341">
    <property type="protein sequence ID" value="KAJ1373725.1"/>
    <property type="molecule type" value="Genomic_DNA"/>
</dbReference>
<dbReference type="AlphaFoldDB" id="A0AAD5RCM8"/>
<organism evidence="1 2">
    <name type="scientific">Parelaphostrongylus tenuis</name>
    <name type="common">Meningeal worm</name>
    <dbReference type="NCBI Taxonomy" id="148309"/>
    <lineage>
        <taxon>Eukaryota</taxon>
        <taxon>Metazoa</taxon>
        <taxon>Ecdysozoa</taxon>
        <taxon>Nematoda</taxon>
        <taxon>Chromadorea</taxon>
        <taxon>Rhabditida</taxon>
        <taxon>Rhabditina</taxon>
        <taxon>Rhabditomorpha</taxon>
        <taxon>Strongyloidea</taxon>
        <taxon>Metastrongylidae</taxon>
        <taxon>Parelaphostrongylus</taxon>
    </lineage>
</organism>
<comment type="caution">
    <text evidence="1">The sequence shown here is derived from an EMBL/GenBank/DDBJ whole genome shotgun (WGS) entry which is preliminary data.</text>
</comment>
<reference evidence="1" key="1">
    <citation type="submission" date="2021-06" db="EMBL/GenBank/DDBJ databases">
        <title>Parelaphostrongylus tenuis whole genome reference sequence.</title>
        <authorList>
            <person name="Garwood T.J."/>
            <person name="Larsen P.A."/>
            <person name="Fountain-Jones N.M."/>
            <person name="Garbe J.R."/>
            <person name="Macchietto M.G."/>
            <person name="Kania S.A."/>
            <person name="Gerhold R.W."/>
            <person name="Richards J.E."/>
            <person name="Wolf T.M."/>
        </authorList>
    </citation>
    <scope>NUCLEOTIDE SEQUENCE</scope>
    <source>
        <strain evidence="1">MNPRO001-30</strain>
        <tissue evidence="1">Meninges</tissue>
    </source>
</reference>
<gene>
    <name evidence="1" type="ORF">KIN20_036215</name>
</gene>
<keyword evidence="2" id="KW-1185">Reference proteome</keyword>
<protein>
    <submittedName>
        <fullName evidence="1">Uncharacterized protein</fullName>
    </submittedName>
</protein>
<evidence type="ECO:0000313" key="2">
    <source>
        <dbReference type="Proteomes" id="UP001196413"/>
    </source>
</evidence>
<sequence>MLGSEIDVKKYLADSGVLFVGFEVSYPPTLAKVEIERGATYKMLASWVGNKLCWKSPALRRRLRYVTPRPSDYDMQEVYVDFRDSSNFLLFRICDTYIRAIHKS</sequence>
<proteinExistence type="predicted"/>
<name>A0AAD5RCM8_PARTN</name>
<dbReference type="Proteomes" id="UP001196413">
    <property type="component" value="Unassembled WGS sequence"/>
</dbReference>
<evidence type="ECO:0000313" key="1">
    <source>
        <dbReference type="EMBL" id="KAJ1373725.1"/>
    </source>
</evidence>
<accession>A0AAD5RCM8</accession>